<evidence type="ECO:0000256" key="1">
    <source>
        <dbReference type="SAM" id="Phobius"/>
    </source>
</evidence>
<keyword evidence="1" id="KW-1133">Transmembrane helix</keyword>
<reference evidence="2 3" key="1">
    <citation type="submission" date="2020-04" db="EMBL/GenBank/DDBJ databases">
        <title>Massilia sp. RP-1-19 isolated from soil.</title>
        <authorList>
            <person name="Dahal R.H."/>
        </authorList>
    </citation>
    <scope>NUCLEOTIDE SEQUENCE [LARGE SCALE GENOMIC DNA]</scope>
    <source>
        <strain evidence="2 3">RP-1-19</strain>
    </source>
</reference>
<dbReference type="EMBL" id="JABBGG010000006">
    <property type="protein sequence ID" value="NML61675.1"/>
    <property type="molecule type" value="Genomic_DNA"/>
</dbReference>
<organism evidence="2 3">
    <name type="scientific">Massilia polaris</name>
    <dbReference type="NCBI Taxonomy" id="2728846"/>
    <lineage>
        <taxon>Bacteria</taxon>
        <taxon>Pseudomonadati</taxon>
        <taxon>Pseudomonadota</taxon>
        <taxon>Betaproteobacteria</taxon>
        <taxon>Burkholderiales</taxon>
        <taxon>Oxalobacteraceae</taxon>
        <taxon>Telluria group</taxon>
        <taxon>Massilia</taxon>
    </lineage>
</organism>
<comment type="caution">
    <text evidence="2">The sequence shown here is derived from an EMBL/GenBank/DDBJ whole genome shotgun (WGS) entry which is preliminary data.</text>
</comment>
<evidence type="ECO:0000313" key="2">
    <source>
        <dbReference type="EMBL" id="NML61675.1"/>
    </source>
</evidence>
<keyword evidence="3" id="KW-1185">Reference proteome</keyword>
<accession>A0A848HJT6</accession>
<gene>
    <name evidence="2" type="ORF">HHL21_11410</name>
</gene>
<dbReference type="Proteomes" id="UP000583752">
    <property type="component" value="Unassembled WGS sequence"/>
</dbReference>
<keyword evidence="1" id="KW-0812">Transmembrane</keyword>
<dbReference type="RefSeq" id="WP_169465881.1">
    <property type="nucleotide sequence ID" value="NZ_JABBGG010000006.1"/>
</dbReference>
<feature type="transmembrane region" description="Helical" evidence="1">
    <location>
        <begin position="44"/>
        <end position="62"/>
    </location>
</feature>
<proteinExistence type="predicted"/>
<keyword evidence="1" id="KW-0472">Membrane</keyword>
<name>A0A848HJT6_9BURK</name>
<protein>
    <submittedName>
        <fullName evidence="2">Uncharacterized protein</fullName>
    </submittedName>
</protein>
<evidence type="ECO:0000313" key="3">
    <source>
        <dbReference type="Proteomes" id="UP000583752"/>
    </source>
</evidence>
<dbReference type="AlphaFoldDB" id="A0A848HJT6"/>
<sequence length="66" mass="7452">MKYLITLAALFFLFWTIMNKASKRGKLNEGANKAVKSLATAMRYFIIGLIVLGLIAFVFVFVSHPR</sequence>